<sequence length="404" mass="44271">MVNIGLLGLGTVGTGIVEIINNRKDQLKNIVGKDINVKKILVRNLNKERGLDLEEGILTTDFNEILRDKEISIIVEVTGDLECSYEYITEALKAGKNVVTANKAVVSKYFEELSSLASEKNLAFLYEGSVGGGIPVIKALKEQLSLNEILEVQGILNGTCNYILTRMIDEGKSYDEVLKIAQELGYAEADPTADVEGHDTLRKLRILATLSLQGKITEEDIILNGISSIKSFDINNIKSMDSTIKLIGEAKVCEDGFTAVVQPVIVKNSNYFANVNMAFNSVAFKGDNIGELKFYGAGAGKLATANAVLSDVLDIILDSYRKGNPLGENNLKNNNDKLKGNYYLRISTPNKDIISVLRDISNKILSEESNIAIITEEVEIAKINNLISSLGIDKKDYFLARILL</sequence>
<dbReference type="InterPro" id="IPR001342">
    <property type="entry name" value="HDH_cat"/>
</dbReference>
<comment type="catalytic activity">
    <reaction evidence="11">
        <text>L-homoserine + NADP(+) = L-aspartate 4-semialdehyde + NADPH + H(+)</text>
        <dbReference type="Rhea" id="RHEA:15761"/>
        <dbReference type="ChEBI" id="CHEBI:15378"/>
        <dbReference type="ChEBI" id="CHEBI:57476"/>
        <dbReference type="ChEBI" id="CHEBI:57783"/>
        <dbReference type="ChEBI" id="CHEBI:58349"/>
        <dbReference type="ChEBI" id="CHEBI:537519"/>
        <dbReference type="EC" id="1.1.1.3"/>
    </reaction>
    <physiologicalReaction direction="right-to-left" evidence="11">
        <dbReference type="Rhea" id="RHEA:15763"/>
    </physiologicalReaction>
</comment>
<feature type="binding site" evidence="13">
    <location>
        <position position="103"/>
    </location>
    <ligand>
        <name>NADPH</name>
        <dbReference type="ChEBI" id="CHEBI:57783"/>
    </ligand>
</feature>
<keyword evidence="10 14" id="KW-0486">Methionine biosynthesis</keyword>
<dbReference type="InterPro" id="IPR036291">
    <property type="entry name" value="NAD(P)-bd_dom_sf"/>
</dbReference>
<organism evidence="18 19">
    <name type="scientific">Clostridium isatidis</name>
    <dbReference type="NCBI Taxonomy" id="182773"/>
    <lineage>
        <taxon>Bacteria</taxon>
        <taxon>Bacillati</taxon>
        <taxon>Bacillota</taxon>
        <taxon>Clostridia</taxon>
        <taxon>Eubacteriales</taxon>
        <taxon>Clostridiaceae</taxon>
        <taxon>Clostridium</taxon>
    </lineage>
</organism>
<keyword evidence="7 14" id="KW-0791">Threonine biosynthesis</keyword>
<dbReference type="InterPro" id="IPR005106">
    <property type="entry name" value="Asp/hSer_DH_NAD-bd"/>
</dbReference>
<dbReference type="Pfam" id="PF03447">
    <property type="entry name" value="NAD_binding_3"/>
    <property type="match status" value="1"/>
</dbReference>
<comment type="pathway">
    <text evidence="2 14">Amino-acid biosynthesis; L-methionine biosynthesis via de novo pathway; L-homoserine from L-aspartate: step 3/3.</text>
</comment>
<feature type="active site" description="Proton donor" evidence="12">
    <location>
        <position position="203"/>
    </location>
</feature>
<dbReference type="Gene3D" id="3.30.70.260">
    <property type="match status" value="1"/>
</dbReference>
<proteinExistence type="inferred from homology"/>
<reference evidence="18 19" key="1">
    <citation type="submission" date="2016-08" db="EMBL/GenBank/DDBJ databases">
        <title>Complete Genome Sequence Of The Indigo Reducing Clostridium isatidis DSM15098.</title>
        <authorList>
            <person name="Little G.T."/>
            <person name="Minton N.P."/>
        </authorList>
    </citation>
    <scope>NUCLEOTIDE SEQUENCE [LARGE SCALE GENOMIC DNA]</scope>
    <source>
        <strain evidence="18 19">DSM 15098</strain>
    </source>
</reference>
<keyword evidence="13 14" id="KW-0521">NADP</keyword>
<evidence type="ECO:0000256" key="14">
    <source>
        <dbReference type="RuleBase" id="RU000579"/>
    </source>
</evidence>
<keyword evidence="19" id="KW-1185">Reference proteome</keyword>
<dbReference type="GO" id="GO:0009088">
    <property type="term" value="P:threonine biosynthetic process"/>
    <property type="evidence" value="ECO:0007669"/>
    <property type="project" value="UniProtKB-UniPathway"/>
</dbReference>
<evidence type="ECO:0000256" key="11">
    <source>
        <dbReference type="ARBA" id="ARBA00048841"/>
    </source>
</evidence>
<feature type="domain" description="Aspartate/homoserine dehydrogenase NAD-binding" evidence="17">
    <location>
        <begin position="8"/>
        <end position="127"/>
    </location>
</feature>
<dbReference type="Pfam" id="PF00742">
    <property type="entry name" value="Homoserine_dh"/>
    <property type="match status" value="1"/>
</dbReference>
<evidence type="ECO:0000313" key="18">
    <source>
        <dbReference type="EMBL" id="ASW42046.1"/>
    </source>
</evidence>
<evidence type="ECO:0000256" key="2">
    <source>
        <dbReference type="ARBA" id="ARBA00005062"/>
    </source>
</evidence>
<evidence type="ECO:0000259" key="17">
    <source>
        <dbReference type="Pfam" id="PF03447"/>
    </source>
</evidence>
<comment type="similarity">
    <text evidence="3 15">Belongs to the homoserine dehydrogenase family.</text>
</comment>
<keyword evidence="8 14" id="KW-0560">Oxidoreductase</keyword>
<evidence type="ECO:0000256" key="9">
    <source>
        <dbReference type="ARBA" id="ARBA00023053"/>
    </source>
</evidence>
<comment type="pathway">
    <text evidence="1 14">Amino-acid biosynthesis; L-threonine biosynthesis; L-threonine from L-aspartate: step 3/5.</text>
</comment>
<evidence type="ECO:0000256" key="8">
    <source>
        <dbReference type="ARBA" id="ARBA00023002"/>
    </source>
</evidence>
<evidence type="ECO:0000256" key="12">
    <source>
        <dbReference type="PIRSR" id="PIRSR000098-1"/>
    </source>
</evidence>
<evidence type="ECO:0000256" key="3">
    <source>
        <dbReference type="ARBA" id="ARBA00006753"/>
    </source>
</evidence>
<dbReference type="NCBIfam" id="NF004976">
    <property type="entry name" value="PRK06349.1"/>
    <property type="match status" value="1"/>
</dbReference>
<evidence type="ECO:0000259" key="16">
    <source>
        <dbReference type="Pfam" id="PF00742"/>
    </source>
</evidence>
<dbReference type="UniPathway" id="UPA00051">
    <property type="reaction ID" value="UER00465"/>
</dbReference>
<dbReference type="InterPro" id="IPR019811">
    <property type="entry name" value="HDH_CS"/>
</dbReference>
<dbReference type="EMBL" id="CP016786">
    <property type="protein sequence ID" value="ASW42046.1"/>
    <property type="molecule type" value="Genomic_DNA"/>
</dbReference>
<evidence type="ECO:0000256" key="6">
    <source>
        <dbReference type="ARBA" id="ARBA00022605"/>
    </source>
</evidence>
<dbReference type="InterPro" id="IPR016204">
    <property type="entry name" value="HDH"/>
</dbReference>
<evidence type="ECO:0000313" key="19">
    <source>
        <dbReference type="Proteomes" id="UP000264883"/>
    </source>
</evidence>
<evidence type="ECO:0000256" key="4">
    <source>
        <dbReference type="ARBA" id="ARBA00013213"/>
    </source>
</evidence>
<dbReference type="EC" id="1.1.1.3" evidence="4 14"/>
<dbReference type="KEGG" id="cia:BEN51_00530"/>
<dbReference type="PANTHER" id="PTHR43331:SF1">
    <property type="entry name" value="HOMOSERINE DEHYDROGENASE"/>
    <property type="match status" value="1"/>
</dbReference>
<dbReference type="Gene3D" id="3.40.50.720">
    <property type="entry name" value="NAD(P)-binding Rossmann-like Domain"/>
    <property type="match status" value="1"/>
</dbReference>
<dbReference type="Gene3D" id="3.30.360.10">
    <property type="entry name" value="Dihydrodipicolinate Reductase, domain 2"/>
    <property type="match status" value="1"/>
</dbReference>
<feature type="binding site" evidence="13">
    <location>
        <begin position="7"/>
        <end position="14"/>
    </location>
    <ligand>
        <name>NADP(+)</name>
        <dbReference type="ChEBI" id="CHEBI:58349"/>
    </ligand>
</feature>
<dbReference type="GO" id="GO:0009086">
    <property type="term" value="P:methionine biosynthetic process"/>
    <property type="evidence" value="ECO:0007669"/>
    <property type="project" value="UniProtKB-KW"/>
</dbReference>
<feature type="domain" description="Homoserine dehydrogenase catalytic" evidence="16">
    <location>
        <begin position="135"/>
        <end position="313"/>
    </location>
</feature>
<dbReference type="PANTHER" id="PTHR43331">
    <property type="entry name" value="HOMOSERINE DEHYDROGENASE"/>
    <property type="match status" value="1"/>
</dbReference>
<dbReference type="RefSeq" id="WP_119864181.1">
    <property type="nucleotide sequence ID" value="NZ_CP016786.1"/>
</dbReference>
<name>A0A343J938_9CLOT</name>
<dbReference type="Proteomes" id="UP000264883">
    <property type="component" value="Chromosome"/>
</dbReference>
<evidence type="ECO:0000256" key="5">
    <source>
        <dbReference type="ARBA" id="ARBA00013376"/>
    </source>
</evidence>
<evidence type="ECO:0000256" key="1">
    <source>
        <dbReference type="ARBA" id="ARBA00005056"/>
    </source>
</evidence>
<dbReference type="UniPathway" id="UPA00050">
    <property type="reaction ID" value="UER00063"/>
</dbReference>
<dbReference type="PROSITE" id="PS01042">
    <property type="entry name" value="HOMOSER_DHGENASE"/>
    <property type="match status" value="1"/>
</dbReference>
<gene>
    <name evidence="18" type="ORF">BEN51_00530</name>
</gene>
<dbReference type="AlphaFoldDB" id="A0A343J938"/>
<evidence type="ECO:0000256" key="13">
    <source>
        <dbReference type="PIRSR" id="PIRSR000098-2"/>
    </source>
</evidence>
<evidence type="ECO:0000256" key="10">
    <source>
        <dbReference type="ARBA" id="ARBA00023167"/>
    </source>
</evidence>
<dbReference type="SUPFAM" id="SSF55347">
    <property type="entry name" value="Glyceraldehyde-3-phosphate dehydrogenase-like, C-terminal domain"/>
    <property type="match status" value="1"/>
</dbReference>
<protein>
    <recommendedName>
        <fullName evidence="5 14">Homoserine dehydrogenase</fullName>
        <ecNumber evidence="4 14">1.1.1.3</ecNumber>
    </recommendedName>
</protein>
<accession>A0A343J938</accession>
<dbReference type="PIRSF" id="PIRSF000098">
    <property type="entry name" value="Homoser_dehydrog"/>
    <property type="match status" value="1"/>
</dbReference>
<dbReference type="OrthoDB" id="9808167at2"/>
<dbReference type="SUPFAM" id="SSF51735">
    <property type="entry name" value="NAD(P)-binding Rossmann-fold domains"/>
    <property type="match status" value="1"/>
</dbReference>
<evidence type="ECO:0000256" key="7">
    <source>
        <dbReference type="ARBA" id="ARBA00022697"/>
    </source>
</evidence>
<dbReference type="GO" id="GO:0004412">
    <property type="term" value="F:homoserine dehydrogenase activity"/>
    <property type="evidence" value="ECO:0007669"/>
    <property type="project" value="UniProtKB-EC"/>
</dbReference>
<dbReference type="FunFam" id="3.30.360.10:FF:000005">
    <property type="entry name" value="Homoserine dehydrogenase"/>
    <property type="match status" value="1"/>
</dbReference>
<evidence type="ECO:0000256" key="15">
    <source>
        <dbReference type="RuleBase" id="RU004171"/>
    </source>
</evidence>
<dbReference type="GO" id="GO:0050661">
    <property type="term" value="F:NADP binding"/>
    <property type="evidence" value="ECO:0007669"/>
    <property type="project" value="InterPro"/>
</dbReference>
<keyword evidence="6 14" id="KW-0028">Amino-acid biosynthesis</keyword>
<keyword evidence="9" id="KW-0915">Sodium</keyword>
<feature type="binding site" evidence="13">
    <location>
        <position position="188"/>
    </location>
    <ligand>
        <name>L-homoserine</name>
        <dbReference type="ChEBI" id="CHEBI:57476"/>
    </ligand>
</feature>